<dbReference type="Pfam" id="PF00037">
    <property type="entry name" value="Fer4"/>
    <property type="match status" value="1"/>
</dbReference>
<dbReference type="CDD" id="cd10550">
    <property type="entry name" value="DMSOR_beta_like"/>
    <property type="match status" value="1"/>
</dbReference>
<dbReference type="InterPro" id="IPR017896">
    <property type="entry name" value="4Fe4S_Fe-S-bd"/>
</dbReference>
<dbReference type="Gene3D" id="3.30.70.20">
    <property type="match status" value="2"/>
</dbReference>
<dbReference type="PANTHER" id="PTHR43177:SF5">
    <property type="entry name" value="ANAEROBIC DIMETHYL SULFOXIDE REDUCTASE CHAIN B-RELATED"/>
    <property type="match status" value="1"/>
</dbReference>
<dbReference type="RefSeq" id="WP_009201952.1">
    <property type="nucleotide sequence ID" value="NZ_ACJX03000001.1"/>
</dbReference>
<dbReference type="PROSITE" id="PS51379">
    <property type="entry name" value="4FE4S_FER_2"/>
    <property type="match status" value="3"/>
</dbReference>
<gene>
    <name evidence="9" type="ORF">HMPREF1705_02638</name>
</gene>
<evidence type="ECO:0000256" key="2">
    <source>
        <dbReference type="ARBA" id="ARBA00022485"/>
    </source>
</evidence>
<keyword evidence="5" id="KW-0249">Electron transport</keyword>
<sequence>MEKVLLISPEKCVGCGSCELACSLAKESEFRPSLARVTVYRFEAGANVPMTCQQCDDAPCIGVCKTGALSRDDNNVVQVDASKCIGCRMCVMACPFGNMSYHWEENTAIKCDQCDGNPYCVEFCPTKALDYVPADAISLQKKKEFSAKFAKIVQEVSE</sequence>
<evidence type="ECO:0000256" key="3">
    <source>
        <dbReference type="ARBA" id="ARBA00022723"/>
    </source>
</evidence>
<organism evidence="9 10">
    <name type="scientific">Acetomicrobium hydrogeniformans ATCC BAA-1850</name>
    <dbReference type="NCBI Taxonomy" id="592015"/>
    <lineage>
        <taxon>Bacteria</taxon>
        <taxon>Thermotogati</taxon>
        <taxon>Synergistota</taxon>
        <taxon>Synergistia</taxon>
        <taxon>Synergistales</taxon>
        <taxon>Acetomicrobiaceae</taxon>
        <taxon>Acetomicrobium</taxon>
    </lineage>
</organism>
<dbReference type="EMBL" id="ACJX03000001">
    <property type="protein sequence ID" value="KRT35411.1"/>
    <property type="molecule type" value="Genomic_DNA"/>
</dbReference>
<keyword evidence="6" id="KW-0408">Iron</keyword>
<dbReference type="PROSITE" id="PS00198">
    <property type="entry name" value="4FE4S_FER_1"/>
    <property type="match status" value="1"/>
</dbReference>
<evidence type="ECO:0000313" key="10">
    <source>
        <dbReference type="Proteomes" id="UP000005273"/>
    </source>
</evidence>
<dbReference type="PANTHER" id="PTHR43177">
    <property type="entry name" value="PROTEIN NRFC"/>
    <property type="match status" value="1"/>
</dbReference>
<dbReference type="SUPFAM" id="SSF54862">
    <property type="entry name" value="4Fe-4S ferredoxins"/>
    <property type="match status" value="1"/>
</dbReference>
<keyword evidence="7" id="KW-0411">Iron-sulfur</keyword>
<proteinExistence type="predicted"/>
<dbReference type="InterPro" id="IPR017900">
    <property type="entry name" value="4Fe4S_Fe_S_CS"/>
</dbReference>
<dbReference type="OrthoDB" id="9810688at2"/>
<keyword evidence="4" id="KW-0677">Repeat</keyword>
<evidence type="ECO:0000256" key="4">
    <source>
        <dbReference type="ARBA" id="ARBA00022737"/>
    </source>
</evidence>
<protein>
    <submittedName>
        <fullName evidence="9">Thiosulfate reductase electron transport protein phsb family protein</fullName>
    </submittedName>
</protein>
<dbReference type="AlphaFoldDB" id="A0A0T5XAK8"/>
<feature type="domain" description="4Fe-4S ferredoxin-type" evidence="8">
    <location>
        <begin position="75"/>
        <end position="104"/>
    </location>
</feature>
<evidence type="ECO:0000259" key="8">
    <source>
        <dbReference type="PROSITE" id="PS51379"/>
    </source>
</evidence>
<evidence type="ECO:0000256" key="5">
    <source>
        <dbReference type="ARBA" id="ARBA00022982"/>
    </source>
</evidence>
<name>A0A0T5XAK8_9BACT</name>
<dbReference type="InterPro" id="IPR050954">
    <property type="entry name" value="ET_IronSulfur_Cluster-Binding"/>
</dbReference>
<feature type="domain" description="4Fe-4S ferredoxin-type" evidence="8">
    <location>
        <begin position="3"/>
        <end position="33"/>
    </location>
</feature>
<feature type="domain" description="4Fe-4S ferredoxin-type" evidence="8">
    <location>
        <begin position="105"/>
        <end position="134"/>
    </location>
</feature>
<dbReference type="STRING" id="592015.HMPREF1705_02638"/>
<dbReference type="GO" id="GO:0051539">
    <property type="term" value="F:4 iron, 4 sulfur cluster binding"/>
    <property type="evidence" value="ECO:0007669"/>
    <property type="project" value="UniProtKB-KW"/>
</dbReference>
<dbReference type="GO" id="GO:0046872">
    <property type="term" value="F:metal ion binding"/>
    <property type="evidence" value="ECO:0007669"/>
    <property type="project" value="UniProtKB-KW"/>
</dbReference>
<dbReference type="Proteomes" id="UP000005273">
    <property type="component" value="Unassembled WGS sequence"/>
</dbReference>
<keyword evidence="10" id="KW-1185">Reference proteome</keyword>
<keyword evidence="1" id="KW-0813">Transport</keyword>
<dbReference type="Pfam" id="PF13247">
    <property type="entry name" value="Fer4_11"/>
    <property type="match status" value="1"/>
</dbReference>
<dbReference type="eggNOG" id="COG1142">
    <property type="taxonomic scope" value="Bacteria"/>
</dbReference>
<evidence type="ECO:0000256" key="1">
    <source>
        <dbReference type="ARBA" id="ARBA00022448"/>
    </source>
</evidence>
<comment type="caution">
    <text evidence="9">The sequence shown here is derived from an EMBL/GenBank/DDBJ whole genome shotgun (WGS) entry which is preliminary data.</text>
</comment>
<evidence type="ECO:0000256" key="6">
    <source>
        <dbReference type="ARBA" id="ARBA00023004"/>
    </source>
</evidence>
<keyword evidence="2" id="KW-0004">4Fe-4S</keyword>
<keyword evidence="3" id="KW-0479">Metal-binding</keyword>
<evidence type="ECO:0000313" key="9">
    <source>
        <dbReference type="EMBL" id="KRT35411.1"/>
    </source>
</evidence>
<accession>A0A0T5XAK8</accession>
<evidence type="ECO:0000256" key="7">
    <source>
        <dbReference type="ARBA" id="ARBA00023014"/>
    </source>
</evidence>
<reference evidence="10" key="1">
    <citation type="submission" date="2012-09" db="EMBL/GenBank/DDBJ databases">
        <authorList>
            <person name="Weinstock G."/>
            <person name="Sodergren E."/>
            <person name="Clifton S."/>
            <person name="Fulton L."/>
            <person name="Fulton B."/>
            <person name="Courtney L."/>
            <person name="Fronick C."/>
            <person name="Harrison M."/>
            <person name="Strong C."/>
            <person name="Farmer C."/>
            <person name="Delehaunty K."/>
            <person name="Markovic C."/>
            <person name="Hall O."/>
            <person name="Minx P."/>
            <person name="Tomlinson C."/>
            <person name="Mitreva M."/>
            <person name="Nelson J."/>
            <person name="Hou S."/>
            <person name="Wollam A."/>
            <person name="Pepin K.H."/>
            <person name="Johnson M."/>
            <person name="Bhonagiri V."/>
            <person name="Nash W.E."/>
            <person name="Suruliraj S."/>
            <person name="Warren W."/>
            <person name="Chinwalla A."/>
            <person name="Mardis E.R."/>
            <person name="Wilson R.K."/>
        </authorList>
    </citation>
    <scope>NUCLEOTIDE SEQUENCE [LARGE SCALE GENOMIC DNA]</scope>
    <source>
        <strain evidence="10">OS1</strain>
    </source>
</reference>